<keyword evidence="6 8" id="KW-0472">Membrane</keyword>
<evidence type="ECO:0000313" key="9">
    <source>
        <dbReference type="EMBL" id="OLP83692.1"/>
    </source>
</evidence>
<dbReference type="GO" id="GO:0005886">
    <property type="term" value="C:plasma membrane"/>
    <property type="evidence" value="ECO:0007669"/>
    <property type="project" value="TreeGrafter"/>
</dbReference>
<evidence type="ECO:0000256" key="8">
    <source>
        <dbReference type="SAM" id="Phobius"/>
    </source>
</evidence>
<feature type="region of interest" description="Disordered" evidence="7">
    <location>
        <begin position="820"/>
        <end position="839"/>
    </location>
</feature>
<feature type="transmembrane region" description="Helical" evidence="8">
    <location>
        <begin position="501"/>
        <end position="523"/>
    </location>
</feature>
<dbReference type="InterPro" id="IPR002259">
    <property type="entry name" value="Eqnu_transpt"/>
</dbReference>
<feature type="transmembrane region" description="Helical" evidence="8">
    <location>
        <begin position="642"/>
        <end position="660"/>
    </location>
</feature>
<evidence type="ECO:0000256" key="2">
    <source>
        <dbReference type="ARBA" id="ARBA00007965"/>
    </source>
</evidence>
<evidence type="ECO:0000256" key="5">
    <source>
        <dbReference type="ARBA" id="ARBA00022989"/>
    </source>
</evidence>
<evidence type="ECO:0000256" key="1">
    <source>
        <dbReference type="ARBA" id="ARBA00004141"/>
    </source>
</evidence>
<feature type="transmembrane region" description="Helical" evidence="8">
    <location>
        <begin position="607"/>
        <end position="630"/>
    </location>
</feature>
<feature type="region of interest" description="Disordered" evidence="7">
    <location>
        <begin position="328"/>
        <end position="414"/>
    </location>
</feature>
<feature type="compositionally biased region" description="Basic and acidic residues" evidence="7">
    <location>
        <begin position="344"/>
        <end position="354"/>
    </location>
</feature>
<accession>A0A1Q9CL83</accession>
<evidence type="ECO:0000256" key="4">
    <source>
        <dbReference type="ARBA" id="ARBA00022692"/>
    </source>
</evidence>
<evidence type="ECO:0000313" key="10">
    <source>
        <dbReference type="Proteomes" id="UP000186817"/>
    </source>
</evidence>
<dbReference type="PRINTS" id="PR01130">
    <property type="entry name" value="DERENTRNSPRT"/>
</dbReference>
<dbReference type="PANTHER" id="PTHR10332:SF10">
    <property type="entry name" value="EQUILIBRATIVE NUCLEOSIDE TRANSPORTER 4"/>
    <property type="match status" value="1"/>
</dbReference>
<comment type="subcellular location">
    <subcellularLocation>
        <location evidence="1">Membrane</location>
        <topology evidence="1">Multi-pass membrane protein</topology>
    </subcellularLocation>
</comment>
<feature type="transmembrane region" description="Helical" evidence="8">
    <location>
        <begin position="139"/>
        <end position="160"/>
    </location>
</feature>
<evidence type="ECO:0000256" key="7">
    <source>
        <dbReference type="SAM" id="MobiDB-lite"/>
    </source>
</evidence>
<sequence>MVGQSGISQMVPNFGNASRVVAARPCPSISASAWVVSFKNIVGGVTQWSLAAVDDGFGKVDELRGSFGPPILGSVPLFVILGILTLAAWNFYLTAVGFFELRFPGHQWAFIASMTYQATNVLGTTTMVKVGQKIPFKSAYVISIALQLLMILALPMLAFWSAEEAAWQCWGCLRSVLDDKLENLQIRVVIRLLQPGIVGVVPPILLISLKFLSGDPLKWKYEAGSFVHRLLSAVAGSGRKKERARERELFFSCDLAGLILSITRTDFGDQGLGCVEEERVRSHFGSRRRAVLLLGGAAEVLPAAACDPHGESAPLRVLDFPAHPGEFADREAGRELQWDAEDSDTQRSEAREFSSPEGADPPPSSTCPTASTRNDSHASGPTAGTCKTMREPSQAQVAARTPPQRAPATQQGTKAKIEMTCLLEEGGSGIQVVFCFFGTCAALQALGAYLVRYVPIPHEENRRPPATMVEVVSSYSNSEPSEPARQLISGERSFGPVLKDVIPQLVNVSMVFVVTFVVFPGVAASWSPQLEIFVSKGTLGKDWYTTLVVGIFQIFDVVGRSTFKAFEKIGVSPKTLAIPVWLRLAFIPAFMLLQRRPNSIAAPWQDLLAFAVMALFALTNGWCSTLSMMYGPQQVTHPAEQHRAGVIMELGLILGIFAGARADMRHDELLRLGKFGSWLIKRLSPRPVFFLIPGAIAKGPPVALNAATCAWPLYVELCTDMVLLASERWQKSPWARMDALMAVWAKTPMYLLPEKYQPAVALPDASSAAPAAPEEDAKASASTEPLSFSMEEPFTISRPVEGLSNPSALLVGLCDRAGEAEGTGGAKVQKPTLAVKRLG</sequence>
<keyword evidence="10" id="KW-1185">Reference proteome</keyword>
<organism evidence="9 10">
    <name type="scientific">Symbiodinium microadriaticum</name>
    <name type="common">Dinoflagellate</name>
    <name type="synonym">Zooxanthella microadriatica</name>
    <dbReference type="NCBI Taxonomy" id="2951"/>
    <lineage>
        <taxon>Eukaryota</taxon>
        <taxon>Sar</taxon>
        <taxon>Alveolata</taxon>
        <taxon>Dinophyceae</taxon>
        <taxon>Suessiales</taxon>
        <taxon>Symbiodiniaceae</taxon>
        <taxon>Symbiodinium</taxon>
    </lineage>
</organism>
<gene>
    <name evidence="9" type="primary">SLC29A2</name>
    <name evidence="9" type="ORF">AK812_SmicGene35514</name>
</gene>
<feature type="transmembrane region" description="Helical" evidence="8">
    <location>
        <begin position="71"/>
        <end position="93"/>
    </location>
</feature>
<feature type="compositionally biased region" description="Low complexity" evidence="7">
    <location>
        <begin position="394"/>
        <end position="411"/>
    </location>
</feature>
<dbReference type="Proteomes" id="UP000186817">
    <property type="component" value="Unassembled WGS sequence"/>
</dbReference>
<dbReference type="Pfam" id="PF01733">
    <property type="entry name" value="Nucleoside_tran"/>
    <property type="match status" value="1"/>
</dbReference>
<name>A0A1Q9CL83_SYMMI</name>
<keyword evidence="4 8" id="KW-0812">Transmembrane</keyword>
<keyword evidence="3" id="KW-0813">Transport</keyword>
<protein>
    <submittedName>
        <fullName evidence="9">Equilibrative nucleoside transporter 2</fullName>
    </submittedName>
</protein>
<evidence type="ECO:0000256" key="3">
    <source>
        <dbReference type="ARBA" id="ARBA00022448"/>
    </source>
</evidence>
<comment type="caution">
    <text evidence="9">The sequence shown here is derived from an EMBL/GenBank/DDBJ whole genome shotgun (WGS) entry which is preliminary data.</text>
</comment>
<dbReference type="EMBL" id="LSRX01001099">
    <property type="protein sequence ID" value="OLP83692.1"/>
    <property type="molecule type" value="Genomic_DNA"/>
</dbReference>
<feature type="compositionally biased region" description="Basic and acidic residues" evidence="7">
    <location>
        <begin position="328"/>
        <end position="337"/>
    </location>
</feature>
<keyword evidence="5 8" id="KW-1133">Transmembrane helix</keyword>
<reference evidence="9 10" key="1">
    <citation type="submission" date="2016-02" db="EMBL/GenBank/DDBJ databases">
        <title>Genome analysis of coral dinoflagellate symbionts highlights evolutionary adaptations to a symbiotic lifestyle.</title>
        <authorList>
            <person name="Aranda M."/>
            <person name="Li Y."/>
            <person name="Liew Y.J."/>
            <person name="Baumgarten S."/>
            <person name="Simakov O."/>
            <person name="Wilson M."/>
            <person name="Piel J."/>
            <person name="Ashoor H."/>
            <person name="Bougouffa S."/>
            <person name="Bajic V.B."/>
            <person name="Ryu T."/>
            <person name="Ravasi T."/>
            <person name="Bayer T."/>
            <person name="Micklem G."/>
            <person name="Kim H."/>
            <person name="Bhak J."/>
            <person name="Lajeunesse T.C."/>
            <person name="Voolstra C.R."/>
        </authorList>
    </citation>
    <scope>NUCLEOTIDE SEQUENCE [LARGE SCALE GENOMIC DNA]</scope>
    <source>
        <strain evidence="9 10">CCMP2467</strain>
    </source>
</reference>
<dbReference type="GO" id="GO:0005337">
    <property type="term" value="F:nucleoside transmembrane transporter activity"/>
    <property type="evidence" value="ECO:0007669"/>
    <property type="project" value="InterPro"/>
</dbReference>
<comment type="similarity">
    <text evidence="2">Belongs to the SLC29A/ENT transporter (TC 2.A.57) family.</text>
</comment>
<feature type="transmembrane region" description="Helical" evidence="8">
    <location>
        <begin position="575"/>
        <end position="595"/>
    </location>
</feature>
<proteinExistence type="inferred from homology"/>
<evidence type="ECO:0000256" key="6">
    <source>
        <dbReference type="ARBA" id="ARBA00023136"/>
    </source>
</evidence>
<dbReference type="OrthoDB" id="449579at2759"/>
<dbReference type="AlphaFoldDB" id="A0A1Q9CL83"/>
<dbReference type="PANTHER" id="PTHR10332">
    <property type="entry name" value="EQUILIBRATIVE NUCLEOSIDE TRANSPORTER"/>
    <property type="match status" value="1"/>
</dbReference>